<dbReference type="KEGG" id="shal:SHALO_0533"/>
<dbReference type="STRING" id="1193502.SHALO_0533"/>
<accession>A0A1D7TH68</accession>
<dbReference type="AlphaFoldDB" id="A0A1D7TH68"/>
<protein>
    <submittedName>
        <fullName evidence="1">Uncharacterized protein</fullName>
    </submittedName>
</protein>
<dbReference type="RefSeq" id="WP_069477265.1">
    <property type="nucleotide sequence ID" value="NZ_CP017111.1"/>
</dbReference>
<proteinExistence type="predicted"/>
<dbReference type="InterPro" id="IPR016024">
    <property type="entry name" value="ARM-type_fold"/>
</dbReference>
<dbReference type="Proteomes" id="UP000094609">
    <property type="component" value="Chromosome"/>
</dbReference>
<evidence type="ECO:0000313" key="1">
    <source>
        <dbReference type="EMBL" id="AOO64323.1"/>
    </source>
</evidence>
<dbReference type="SUPFAM" id="SSF48371">
    <property type="entry name" value="ARM repeat"/>
    <property type="match status" value="1"/>
</dbReference>
<name>A0A1D7TH68_9BACT</name>
<gene>
    <name evidence="1" type="ORF">SHALO_0533</name>
</gene>
<dbReference type="EMBL" id="CP017111">
    <property type="protein sequence ID" value="AOO64323.1"/>
    <property type="molecule type" value="Genomic_DNA"/>
</dbReference>
<reference evidence="2" key="1">
    <citation type="submission" date="2016-08" db="EMBL/GenBank/DDBJ databases">
        <title>Complete genome sequence of the organohalide-respiring Epsilonproteobacterium Sulfurospirillum halorespirans.</title>
        <authorList>
            <person name="Goris T."/>
            <person name="Zimmermann J."/>
            <person name="Schenz B."/>
            <person name="Lemos M."/>
            <person name="Hackermueller J."/>
            <person name="Diekert G."/>
        </authorList>
    </citation>
    <scope>NUCLEOTIDE SEQUENCE [LARGE SCALE GENOMIC DNA]</scope>
    <source>
        <strain>DSM 13726</strain>
        <strain evidence="2">PCE-M2</strain>
    </source>
</reference>
<keyword evidence="2" id="KW-1185">Reference proteome</keyword>
<organism evidence="1 2">
    <name type="scientific">Sulfurospirillum halorespirans DSM 13726</name>
    <dbReference type="NCBI Taxonomy" id="1193502"/>
    <lineage>
        <taxon>Bacteria</taxon>
        <taxon>Pseudomonadati</taxon>
        <taxon>Campylobacterota</taxon>
        <taxon>Epsilonproteobacteria</taxon>
        <taxon>Campylobacterales</taxon>
        <taxon>Sulfurospirillaceae</taxon>
        <taxon>Sulfurospirillum</taxon>
    </lineage>
</organism>
<dbReference type="PATRIC" id="fig|1193502.14.peg.543"/>
<sequence>MSTIVNTIQKMKHNKEYESYFFKNASKYQNLYLWLEPLKKEGYFTPKEDLNLVLAYLEAVSLQNKDEPKTEVTETLLDIVNQIINYRKEDGTRIDNYITDWFMGKIIFNLPKEQITLDHIKFISISLKESKYQGVLSSEIETIVLPVLLENEMKSHLLELLKIIFDYKIVNKGTSYHEREPLIEAYCLESLLKKHSQGMIKLIGIDGLKLVIGIIKQVVLEDKSSFNNVWIATIEEHSQNSFPDRYDNQVVLFTRDLLEGLDGIKIKNYIKSFLKHKHPLFKRLALHTMNQKYDELKDIFWEWFNTGITVNTTFRHELYKFLEDRSKQFTEEEFSAVIKWIESLKYPKYNAEETPEQLEKYTAYRKKEWLLCLKQHNKKAQELYEKYDAINPSEIEHAGFDMWSSGFTRVGNRSPIEDVDVFCTKSVDDIVIYIKTFNPSTVKKEKFTSDGDLVEGLANDLASCIKKNPQKFSNKIEIFHDLHFIYKYHLVYGFVNGWRDKQKFDWEKLFDFILKELNDDFFQSEEQYAKWLRGEIANLIEYGTKDDKNAFGKEHLPKAKEILFRLLNNKEDEKDEQNNNLGIHVLNSINGKALHALINYALRYGRLNSTKQIKWEDDVKAFFTHELMQNTIYSKSIFTILGHYLPHLSFLDKQWVDDNFNRIFPIENDALWEISITGYFGYATTVYIDIYEQFKKHQHIAKALEYEFKSKEAKRKVIEHICIMFTSKKDNQTIFDVIDTKNRDNILEIIRFIWQLFRDKIDKNVLSQINILWSKIYQTFKDDDSSEAQAIFSTLSKWFVYLDVITDAIMPQLKLTAKYTEKNHNAYFIIEQLARLVEKNPKFVAELYIEMLSNSVVPTYKQENIENTVETLYRLKEYDNALEICNRYRANNVYFLNELSKKYEAIKR</sequence>
<evidence type="ECO:0000313" key="2">
    <source>
        <dbReference type="Proteomes" id="UP000094609"/>
    </source>
</evidence>